<name>A0A3D9X9Y3_PARVE</name>
<dbReference type="Proteomes" id="UP000256941">
    <property type="component" value="Unassembled WGS sequence"/>
</dbReference>
<dbReference type="AlphaFoldDB" id="A0A3D9X9Y3"/>
<accession>A0A3D9X9Y3</accession>
<protein>
    <recommendedName>
        <fullName evidence="3">Sulfotransferase family protein</fullName>
    </recommendedName>
</protein>
<gene>
    <name evidence="1" type="ORF">BDD41_4391</name>
</gene>
<proteinExistence type="predicted"/>
<reference evidence="1 2" key="1">
    <citation type="submission" date="2018-08" db="EMBL/GenBank/DDBJ databases">
        <title>Genomic Encyclopedia of Archaeal and Bacterial Type Strains, Phase II (KMG-II): from individual species to whole genera.</title>
        <authorList>
            <person name="Goeker M."/>
        </authorList>
    </citation>
    <scope>NUCLEOTIDE SEQUENCE [LARGE SCALE GENOMIC DNA]</scope>
    <source>
        <strain evidence="1 2">DSM 17099</strain>
    </source>
</reference>
<evidence type="ECO:0000313" key="1">
    <source>
        <dbReference type="EMBL" id="REF67366.1"/>
    </source>
</evidence>
<dbReference type="EMBL" id="QTUJ01000004">
    <property type="protein sequence ID" value="REF67366.1"/>
    <property type="molecule type" value="Genomic_DNA"/>
</dbReference>
<organism evidence="1 2">
    <name type="scientific">Paracoccus versutus</name>
    <name type="common">Thiobacillus versutus</name>
    <dbReference type="NCBI Taxonomy" id="34007"/>
    <lineage>
        <taxon>Bacteria</taxon>
        <taxon>Pseudomonadati</taxon>
        <taxon>Pseudomonadota</taxon>
        <taxon>Alphaproteobacteria</taxon>
        <taxon>Rhodobacterales</taxon>
        <taxon>Paracoccaceae</taxon>
        <taxon>Paracoccus</taxon>
    </lineage>
</organism>
<evidence type="ECO:0000313" key="2">
    <source>
        <dbReference type="Proteomes" id="UP000256941"/>
    </source>
</evidence>
<comment type="caution">
    <text evidence="1">The sequence shown here is derived from an EMBL/GenBank/DDBJ whole genome shotgun (WGS) entry which is preliminary data.</text>
</comment>
<sequence length="209" mass="23853">MAIPRHAAMAESLQEMLIFWERRLVFLATPKAGSTAVETALEPLANVAVQRPAELKHADLRTYRRHIEPWLHSVTGEKFTTIALMREPIGWLRSWYRFRLRDDGEDPNHAMIGLNFADFAQAYADPAGPDIARVGAQADFLTAEVDRIDRIFRYEDMEAFTHFLEDRLDCAISLPRVNVPPAVDVSLNAQQESLLRKVMARDFALYDTL</sequence>
<dbReference type="SUPFAM" id="SSF52540">
    <property type="entry name" value="P-loop containing nucleoside triphosphate hydrolases"/>
    <property type="match status" value="1"/>
</dbReference>
<dbReference type="Gene3D" id="3.40.50.300">
    <property type="entry name" value="P-loop containing nucleotide triphosphate hydrolases"/>
    <property type="match status" value="1"/>
</dbReference>
<dbReference type="InterPro" id="IPR027417">
    <property type="entry name" value="P-loop_NTPase"/>
</dbReference>
<evidence type="ECO:0008006" key="3">
    <source>
        <dbReference type="Google" id="ProtNLM"/>
    </source>
</evidence>